<keyword evidence="2" id="KW-1185">Reference proteome</keyword>
<proteinExistence type="predicted"/>
<sequence>MDGSRLVGNLGNVEVSFDGHALALRGELASARERQVMAAKRTWPLVQFWHQGRLQKTRLSEADWQVFTELAEV</sequence>
<dbReference type="Proteomes" id="UP001184230">
    <property type="component" value="Unassembled WGS sequence"/>
</dbReference>
<protein>
    <submittedName>
        <fullName evidence="1">Uncharacterized protein</fullName>
    </submittedName>
</protein>
<evidence type="ECO:0000313" key="2">
    <source>
        <dbReference type="Proteomes" id="UP001184230"/>
    </source>
</evidence>
<accession>A0ABU1NLH4</accession>
<dbReference type="EMBL" id="JAVDRF010000015">
    <property type="protein sequence ID" value="MDR6539197.1"/>
    <property type="molecule type" value="Genomic_DNA"/>
</dbReference>
<dbReference type="RefSeq" id="WP_309906695.1">
    <property type="nucleotide sequence ID" value="NZ_JAVDRF010000015.1"/>
</dbReference>
<gene>
    <name evidence="1" type="ORF">J2739_004993</name>
</gene>
<organism evidence="1 2">
    <name type="scientific">Variovorax soli</name>
    <dbReference type="NCBI Taxonomy" id="376815"/>
    <lineage>
        <taxon>Bacteria</taxon>
        <taxon>Pseudomonadati</taxon>
        <taxon>Pseudomonadota</taxon>
        <taxon>Betaproteobacteria</taxon>
        <taxon>Burkholderiales</taxon>
        <taxon>Comamonadaceae</taxon>
        <taxon>Variovorax</taxon>
    </lineage>
</organism>
<name>A0ABU1NLH4_9BURK</name>
<comment type="caution">
    <text evidence="1">The sequence shown here is derived from an EMBL/GenBank/DDBJ whole genome shotgun (WGS) entry which is preliminary data.</text>
</comment>
<reference evidence="1 2" key="1">
    <citation type="submission" date="2023-07" db="EMBL/GenBank/DDBJ databases">
        <title>Sorghum-associated microbial communities from plants grown in Nebraska, USA.</title>
        <authorList>
            <person name="Schachtman D."/>
        </authorList>
    </citation>
    <scope>NUCLEOTIDE SEQUENCE [LARGE SCALE GENOMIC DNA]</scope>
    <source>
        <strain evidence="1 2">DS1781</strain>
    </source>
</reference>
<evidence type="ECO:0000313" key="1">
    <source>
        <dbReference type="EMBL" id="MDR6539197.1"/>
    </source>
</evidence>